<dbReference type="OMA" id="AKRTFYW"/>
<dbReference type="HOGENOM" id="CLU_026390_0_0_1"/>
<dbReference type="Pfam" id="PF08491">
    <property type="entry name" value="SE"/>
    <property type="match status" value="1"/>
</dbReference>
<dbReference type="PANTHER" id="PTHR10835">
    <property type="entry name" value="SQUALENE MONOOXYGENASE"/>
    <property type="match status" value="1"/>
</dbReference>
<keyword evidence="8 16" id="KW-0274">FAD</keyword>
<dbReference type="GO" id="GO:0006696">
    <property type="term" value="P:ergosterol biosynthetic process"/>
    <property type="evidence" value="ECO:0007669"/>
    <property type="project" value="TreeGrafter"/>
</dbReference>
<proteinExistence type="inferred from homology"/>
<dbReference type="GO" id="GO:0005789">
    <property type="term" value="C:endoplasmic reticulum membrane"/>
    <property type="evidence" value="ECO:0007669"/>
    <property type="project" value="UniProtKB-SubCell"/>
</dbReference>
<dbReference type="eggNOG" id="KOG1298">
    <property type="taxonomic scope" value="Eukaryota"/>
</dbReference>
<evidence type="ECO:0000256" key="13">
    <source>
        <dbReference type="ARBA" id="ARBA00023136"/>
    </source>
</evidence>
<sequence length="585" mass="64181">MAGICRLTAIATSIRTCKAFGGAPACPLAKRANNEKGNAKKRAVSSLIYIHLDDTSLTTHTRPHRLPPSRDTTHANTHTHTLITTSAIMATGAVDARRLQRETHHEADVVVVGAGVFGCAAAYSLAEQGRSVLLLERWMREPDRIVGELLQPGGIQALKKLGLGHCVENIDSITCRGYNVLYQGRPVLIPYPTMDEYGGVPHQWSGAGKEGKREIGKGFHHGRFITRLREACLAHPNITVRETEVVRTVRGEHSDHVLGVETRTTDPETKVKTPDYFFGQLTIIADGYDSKFRKEVTDEKPVARSRFYALELTDADLPAPGYGHVIIGDAYPILLYQIGTHETRALFDVPYDIPEAAPAAGGVRNYLENHAIPALPKSVQPTAREALENSKLRTMPNSWLPSTQQVPRGMVVLGDAINMRHPLTGAGMTVAFNDAVLLAELLHPDRVPTLADDAAVQAALRALYWRRKNYTAILNVLAQALYALFAAHDPQLHALRMGCFEYFRRGITDGPCGMLGGIIHRPVVLAYHFFSVAFLGIWMHFLEIITSGPGPLGVLKAPLAVIDAVLILAKACVVFLPLIWREGFR</sequence>
<accession>G3JM40</accession>
<evidence type="ECO:0000256" key="6">
    <source>
        <dbReference type="ARBA" id="ARBA00022692"/>
    </source>
</evidence>
<dbReference type="SUPFAM" id="SSF51905">
    <property type="entry name" value="FAD/NAD(P)-binding domain"/>
    <property type="match status" value="1"/>
</dbReference>
<dbReference type="PANTHER" id="PTHR10835:SF0">
    <property type="entry name" value="SQUALENE MONOOXYGENASE"/>
    <property type="match status" value="1"/>
</dbReference>
<feature type="domain" description="Squalene epoxidase" evidence="18">
    <location>
        <begin position="279"/>
        <end position="543"/>
    </location>
</feature>
<keyword evidence="6 16" id="KW-0812">Transmembrane</keyword>
<feature type="transmembrane region" description="Helical" evidence="16">
    <location>
        <begin position="557"/>
        <end position="580"/>
    </location>
</feature>
<feature type="transmembrane region" description="Helical" evidence="16">
    <location>
        <begin position="470"/>
        <end position="487"/>
    </location>
</feature>
<evidence type="ECO:0000256" key="16">
    <source>
        <dbReference type="RuleBase" id="RU367121"/>
    </source>
</evidence>
<dbReference type="VEuPathDB" id="FungiDB:CCM_07184"/>
<keyword evidence="5 16" id="KW-0285">Flavoprotein</keyword>
<comment type="similarity">
    <text evidence="4 16">Belongs to the squalene monooxygenase family.</text>
</comment>
<dbReference type="GO" id="GO:0050660">
    <property type="term" value="F:flavin adenine dinucleotide binding"/>
    <property type="evidence" value="ECO:0007669"/>
    <property type="project" value="UniProtKB-UniRule"/>
</dbReference>
<comment type="pathway">
    <text evidence="15">Steroid metabolism; ergosterol biosynthesis.</text>
</comment>
<comment type="catalytic activity">
    <reaction evidence="16">
        <text>squalene + reduced [NADPH--hemoprotein reductase] + O2 = (S)-2,3-epoxysqualene + oxidized [NADPH--hemoprotein reductase] + H2O + H(+)</text>
        <dbReference type="Rhea" id="RHEA:25282"/>
        <dbReference type="Rhea" id="RHEA-COMP:11964"/>
        <dbReference type="Rhea" id="RHEA-COMP:11965"/>
        <dbReference type="ChEBI" id="CHEBI:15377"/>
        <dbReference type="ChEBI" id="CHEBI:15378"/>
        <dbReference type="ChEBI" id="CHEBI:15379"/>
        <dbReference type="ChEBI" id="CHEBI:15440"/>
        <dbReference type="ChEBI" id="CHEBI:15441"/>
        <dbReference type="ChEBI" id="CHEBI:57618"/>
        <dbReference type="ChEBI" id="CHEBI:58210"/>
        <dbReference type="EC" id="1.14.14.17"/>
    </reaction>
</comment>
<evidence type="ECO:0000256" key="9">
    <source>
        <dbReference type="ARBA" id="ARBA00022848"/>
    </source>
</evidence>
<dbReference type="SMR" id="G3JM40"/>
<evidence type="ECO:0000313" key="19">
    <source>
        <dbReference type="EMBL" id="EGX90764.1"/>
    </source>
</evidence>
<evidence type="ECO:0000256" key="14">
    <source>
        <dbReference type="ARBA" id="ARBA00023221"/>
    </source>
</evidence>
<evidence type="ECO:0000256" key="8">
    <source>
        <dbReference type="ARBA" id="ARBA00022827"/>
    </source>
</evidence>
<dbReference type="FunCoup" id="G3JM40">
    <property type="interactions" value="167"/>
</dbReference>
<evidence type="ECO:0000256" key="15">
    <source>
        <dbReference type="ARBA" id="ARBA00029435"/>
    </source>
</evidence>
<keyword evidence="14" id="KW-0753">Steroid metabolism</keyword>
<comment type="subcellular location">
    <subcellularLocation>
        <location evidence="3 16">Endoplasmic reticulum membrane</location>
        <topology evidence="3 16">Multi-pass membrane protein</topology>
    </subcellularLocation>
    <subcellularLocation>
        <location evidence="2">Microsome membrane</location>
        <topology evidence="2">Multi-pass membrane protein</topology>
    </subcellularLocation>
</comment>
<evidence type="ECO:0000256" key="3">
    <source>
        <dbReference type="ARBA" id="ARBA00004477"/>
    </source>
</evidence>
<dbReference type="GeneID" id="18169195"/>
<dbReference type="KEGG" id="cmt:CCM_07184"/>
<evidence type="ECO:0000256" key="10">
    <source>
        <dbReference type="ARBA" id="ARBA00022955"/>
    </source>
</evidence>
<evidence type="ECO:0000256" key="4">
    <source>
        <dbReference type="ARBA" id="ARBA00008802"/>
    </source>
</evidence>
<keyword evidence="13 16" id="KW-0472">Membrane</keyword>
<protein>
    <recommendedName>
        <fullName evidence="16">Squalene monooxygenase</fullName>
        <ecNumber evidence="16">1.14.14.17</ecNumber>
    </recommendedName>
</protein>
<dbReference type="PRINTS" id="PR00420">
    <property type="entry name" value="RNGMNOXGNASE"/>
</dbReference>
<gene>
    <name evidence="19" type="ORF">CCM_07184</name>
</gene>
<name>G3JM40_CORMM</name>
<evidence type="ECO:0000313" key="20">
    <source>
        <dbReference type="Proteomes" id="UP000001610"/>
    </source>
</evidence>
<evidence type="ECO:0000256" key="12">
    <source>
        <dbReference type="ARBA" id="ARBA00023002"/>
    </source>
</evidence>
<keyword evidence="11 16" id="KW-1133">Transmembrane helix</keyword>
<dbReference type="RefSeq" id="XP_006672385.1">
    <property type="nucleotide sequence ID" value="XM_006672322.1"/>
</dbReference>
<evidence type="ECO:0000256" key="11">
    <source>
        <dbReference type="ARBA" id="ARBA00022989"/>
    </source>
</evidence>
<dbReference type="EMBL" id="JH126403">
    <property type="protein sequence ID" value="EGX90764.1"/>
    <property type="molecule type" value="Genomic_DNA"/>
</dbReference>
<feature type="domain" description="FAD dependent oxidoreductase" evidence="17">
    <location>
        <begin position="108"/>
        <end position="137"/>
    </location>
</feature>
<evidence type="ECO:0000256" key="1">
    <source>
        <dbReference type="ARBA" id="ARBA00001974"/>
    </source>
</evidence>
<evidence type="ECO:0000259" key="17">
    <source>
        <dbReference type="Pfam" id="PF01266"/>
    </source>
</evidence>
<dbReference type="InterPro" id="IPR036188">
    <property type="entry name" value="FAD/NAD-bd_sf"/>
</dbReference>
<keyword evidence="7 16" id="KW-0256">Endoplasmic reticulum</keyword>
<dbReference type="InterPro" id="IPR013698">
    <property type="entry name" value="Squalene_epoxidase"/>
</dbReference>
<dbReference type="InterPro" id="IPR006076">
    <property type="entry name" value="FAD-dep_OxRdtase"/>
</dbReference>
<dbReference type="Proteomes" id="UP000001610">
    <property type="component" value="Unassembled WGS sequence"/>
</dbReference>
<dbReference type="Gene3D" id="3.50.50.60">
    <property type="entry name" value="FAD/NAD(P)-binding domain"/>
    <property type="match status" value="1"/>
</dbReference>
<dbReference type="STRING" id="983644.G3JM40"/>
<dbReference type="OrthoDB" id="1678617at2759"/>
<keyword evidence="20" id="KW-1185">Reference proteome</keyword>
<comment type="cofactor">
    <cofactor evidence="1 16">
        <name>FAD</name>
        <dbReference type="ChEBI" id="CHEBI:57692"/>
    </cofactor>
</comment>
<keyword evidence="9" id="KW-0492">Microsome</keyword>
<evidence type="ECO:0000256" key="2">
    <source>
        <dbReference type="ARBA" id="ARBA00004154"/>
    </source>
</evidence>
<evidence type="ECO:0000256" key="7">
    <source>
        <dbReference type="ARBA" id="ARBA00022824"/>
    </source>
</evidence>
<feature type="transmembrane region" description="Helical" evidence="16">
    <location>
        <begin position="524"/>
        <end position="545"/>
    </location>
</feature>
<keyword evidence="12 16" id="KW-0560">Oxidoreductase</keyword>
<dbReference type="GO" id="GO:0004506">
    <property type="term" value="F:squalene monooxygenase activity"/>
    <property type="evidence" value="ECO:0007669"/>
    <property type="project" value="UniProtKB-UniRule"/>
</dbReference>
<keyword evidence="10" id="KW-0444">Lipid biosynthesis</keyword>
<dbReference type="FunFam" id="3.50.50.60:FF:000166">
    <property type="entry name" value="Squalene monooxygenase Erg1"/>
    <property type="match status" value="1"/>
</dbReference>
<keyword evidence="10" id="KW-0752">Steroid biosynthesis</keyword>
<dbReference type="InterPro" id="IPR040125">
    <property type="entry name" value="Squalene_monox"/>
</dbReference>
<comment type="function">
    <text evidence="16">Catalyzes the stereospecific oxidation of squalene to (S)-2,3-epoxysqualene, and is considered to be a rate-limiting enzyme in steroid biosynthesis.</text>
</comment>
<dbReference type="EC" id="1.14.14.17" evidence="16"/>
<keyword evidence="19" id="KW-0503">Monooxygenase</keyword>
<dbReference type="InParanoid" id="G3JM40"/>
<reference evidence="19 20" key="1">
    <citation type="journal article" date="2011" name="Genome Biol.">
        <title>Genome sequence of the insect pathogenic fungus Cordyceps militaris, a valued traditional Chinese medicine.</title>
        <authorList>
            <person name="Zheng P."/>
            <person name="Xia Y."/>
            <person name="Xiao G."/>
            <person name="Xiong C."/>
            <person name="Hu X."/>
            <person name="Zhang S."/>
            <person name="Zheng H."/>
            <person name="Huang Y."/>
            <person name="Zhou Y."/>
            <person name="Wang S."/>
            <person name="Zhao G.P."/>
            <person name="Liu X."/>
            <person name="St Leger R.J."/>
            <person name="Wang C."/>
        </authorList>
    </citation>
    <scope>NUCLEOTIDE SEQUENCE [LARGE SCALE GENOMIC DNA]</scope>
    <source>
        <strain evidence="19 20">CM01</strain>
    </source>
</reference>
<dbReference type="UniPathway" id="UPA00767">
    <property type="reaction ID" value="UER00752"/>
</dbReference>
<dbReference type="Pfam" id="PF01266">
    <property type="entry name" value="DAO"/>
    <property type="match status" value="1"/>
</dbReference>
<evidence type="ECO:0000256" key="5">
    <source>
        <dbReference type="ARBA" id="ARBA00022630"/>
    </source>
</evidence>
<dbReference type="AlphaFoldDB" id="G3JM40"/>
<evidence type="ECO:0000259" key="18">
    <source>
        <dbReference type="Pfam" id="PF08491"/>
    </source>
</evidence>
<organism evidence="19 20">
    <name type="scientific">Cordyceps militaris (strain CM01)</name>
    <name type="common">Caterpillar fungus</name>
    <dbReference type="NCBI Taxonomy" id="983644"/>
    <lineage>
        <taxon>Eukaryota</taxon>
        <taxon>Fungi</taxon>
        <taxon>Dikarya</taxon>
        <taxon>Ascomycota</taxon>
        <taxon>Pezizomycotina</taxon>
        <taxon>Sordariomycetes</taxon>
        <taxon>Hypocreomycetidae</taxon>
        <taxon>Hypocreales</taxon>
        <taxon>Cordycipitaceae</taxon>
        <taxon>Cordyceps</taxon>
    </lineage>
</organism>
<keyword evidence="10" id="KW-0443">Lipid metabolism</keyword>